<comment type="similarity">
    <text evidence="1">Belongs to the ABC transporter superfamily.</text>
</comment>
<accession>A0ABS2FLY7</accession>
<organism evidence="6 7">
    <name type="scientific">Clostridium saudiense</name>
    <dbReference type="NCBI Taxonomy" id="1414720"/>
    <lineage>
        <taxon>Bacteria</taxon>
        <taxon>Bacillati</taxon>
        <taxon>Bacillota</taxon>
        <taxon>Clostridia</taxon>
        <taxon>Eubacteriales</taxon>
        <taxon>Clostridiaceae</taxon>
        <taxon>Clostridium</taxon>
    </lineage>
</organism>
<dbReference type="PANTHER" id="PTHR43776">
    <property type="entry name" value="TRANSPORT ATP-BINDING PROTEIN"/>
    <property type="match status" value="1"/>
</dbReference>
<evidence type="ECO:0000256" key="1">
    <source>
        <dbReference type="ARBA" id="ARBA00005417"/>
    </source>
</evidence>
<evidence type="ECO:0000313" key="6">
    <source>
        <dbReference type="EMBL" id="MBM6820976.1"/>
    </source>
</evidence>
<feature type="domain" description="Oligopeptide/dipeptide ABC transporter C-terminal" evidence="5">
    <location>
        <begin position="49"/>
        <end position="74"/>
    </location>
</feature>
<protein>
    <submittedName>
        <fullName evidence="6">ABC transporter ATP-binding protein</fullName>
    </submittedName>
</protein>
<dbReference type="Proteomes" id="UP000767334">
    <property type="component" value="Unassembled WGS sequence"/>
</dbReference>
<reference evidence="6 7" key="1">
    <citation type="journal article" date="2021" name="Sci. Rep.">
        <title>The distribution of antibiotic resistance genes in chicken gut microbiota commensals.</title>
        <authorList>
            <person name="Juricova H."/>
            <person name="Matiasovicova J."/>
            <person name="Kubasova T."/>
            <person name="Cejkova D."/>
            <person name="Rychlik I."/>
        </authorList>
    </citation>
    <scope>NUCLEOTIDE SEQUENCE [LARGE SCALE GENOMIC DNA]</scope>
    <source>
        <strain evidence="6 7">An435</strain>
    </source>
</reference>
<keyword evidence="2" id="KW-0813">Transport</keyword>
<keyword evidence="4 6" id="KW-0067">ATP-binding</keyword>
<evidence type="ECO:0000313" key="7">
    <source>
        <dbReference type="Proteomes" id="UP000767334"/>
    </source>
</evidence>
<evidence type="ECO:0000256" key="3">
    <source>
        <dbReference type="ARBA" id="ARBA00022741"/>
    </source>
</evidence>
<keyword evidence="7" id="KW-1185">Reference proteome</keyword>
<dbReference type="GO" id="GO:0005524">
    <property type="term" value="F:ATP binding"/>
    <property type="evidence" value="ECO:0007669"/>
    <property type="project" value="UniProtKB-KW"/>
</dbReference>
<dbReference type="EMBL" id="JACJLL010000241">
    <property type="protein sequence ID" value="MBM6820976.1"/>
    <property type="molecule type" value="Genomic_DNA"/>
</dbReference>
<dbReference type="InterPro" id="IPR027417">
    <property type="entry name" value="P-loop_NTPase"/>
</dbReference>
<evidence type="ECO:0000259" key="5">
    <source>
        <dbReference type="Pfam" id="PF08352"/>
    </source>
</evidence>
<comment type="caution">
    <text evidence="6">The sequence shown here is derived from an EMBL/GenBank/DDBJ whole genome shotgun (WGS) entry which is preliminary data.</text>
</comment>
<evidence type="ECO:0000256" key="2">
    <source>
        <dbReference type="ARBA" id="ARBA00022448"/>
    </source>
</evidence>
<dbReference type="InterPro" id="IPR050319">
    <property type="entry name" value="ABC_transp_ATP-bind"/>
</dbReference>
<dbReference type="PANTHER" id="PTHR43776:SF7">
    <property type="entry name" value="D,D-DIPEPTIDE TRANSPORT ATP-BINDING PROTEIN DDPF-RELATED"/>
    <property type="match status" value="1"/>
</dbReference>
<dbReference type="SUPFAM" id="SSF52540">
    <property type="entry name" value="P-loop containing nucleoside triphosphate hydrolases"/>
    <property type="match status" value="1"/>
</dbReference>
<dbReference type="Pfam" id="PF08352">
    <property type="entry name" value="oligo_HPY"/>
    <property type="match status" value="1"/>
</dbReference>
<proteinExistence type="inferred from homology"/>
<feature type="non-terminal residue" evidence="6">
    <location>
        <position position="1"/>
    </location>
</feature>
<keyword evidence="3" id="KW-0547">Nucleotide-binding</keyword>
<sequence length="114" mass="13557">DISMQAQIINLFKYLKSNEKLTCLFISHDLSMLRYISDRIAVIYKGKLVELADTEELYNNPIHPYTRALLQAMLGDEVKEIQLSDISKYEFNNKEFFKEEMNWIEIKKGHFVYK</sequence>
<dbReference type="InterPro" id="IPR013563">
    <property type="entry name" value="Oligopep_ABC_C"/>
</dbReference>
<gene>
    <name evidence="6" type="ORF">H6A19_16840</name>
</gene>
<name>A0ABS2FLY7_9CLOT</name>
<evidence type="ECO:0000256" key="4">
    <source>
        <dbReference type="ARBA" id="ARBA00022840"/>
    </source>
</evidence>
<dbReference type="Gene3D" id="3.40.50.300">
    <property type="entry name" value="P-loop containing nucleotide triphosphate hydrolases"/>
    <property type="match status" value="1"/>
</dbReference>